<feature type="chain" id="PRO_5035252945" evidence="6">
    <location>
        <begin position="20"/>
        <end position="309"/>
    </location>
</feature>
<dbReference type="InterPro" id="IPR001279">
    <property type="entry name" value="Metallo-B-lactamas"/>
</dbReference>
<evidence type="ECO:0000256" key="2">
    <source>
        <dbReference type="ARBA" id="ARBA00007749"/>
    </source>
</evidence>
<evidence type="ECO:0000256" key="5">
    <source>
        <dbReference type="ARBA" id="ARBA00022833"/>
    </source>
</evidence>
<sequence>MRLGFLLSLLFAGMLAGCASTTHPVKPAAQGGAISSVALEAVIDQAGPVELQTVASADWQVPLSGLLNLDDPRAKAAGLQDRPEPIQVYLHVLRHPRYGVFLVDTGVSAQLLADPAVYGIGGMLQRAMNFAQLQLRQSTETVLAGLGAPVQGVFLTHLHLDHISGLPAIDKTVPVYTGAGEADERYWLHAFVQGASDALLANRPELREWEFASGADGRPAGVIDVFGDASVFALATPGHTAGSTAYLVRTPEGPVLLAGDVSHTRWGWENGVEPGDFSRDLPGNRSSLMALRALVARHPQIRVRLGHQP</sequence>
<keyword evidence="9" id="KW-1185">Reference proteome</keyword>
<keyword evidence="6" id="KW-0732">Signal</keyword>
<evidence type="ECO:0000313" key="9">
    <source>
        <dbReference type="Proteomes" id="UP000604481"/>
    </source>
</evidence>
<comment type="similarity">
    <text evidence="2">Belongs to the metallo-beta-lactamase superfamily.</text>
</comment>
<dbReference type="InterPro" id="IPR051013">
    <property type="entry name" value="MBL_superfamily_lactonases"/>
</dbReference>
<comment type="caution">
    <text evidence="8">The sequence shown here is derived from an EMBL/GenBank/DDBJ whole genome shotgun (WGS) entry which is preliminary data.</text>
</comment>
<name>A0A8J7FT45_9NEIS</name>
<dbReference type="GO" id="GO:0046872">
    <property type="term" value="F:metal ion binding"/>
    <property type="evidence" value="ECO:0007669"/>
    <property type="project" value="UniProtKB-KW"/>
</dbReference>
<comment type="cofactor">
    <cofactor evidence="1">
        <name>Zn(2+)</name>
        <dbReference type="ChEBI" id="CHEBI:29105"/>
    </cofactor>
</comment>
<evidence type="ECO:0000256" key="6">
    <source>
        <dbReference type="SAM" id="SignalP"/>
    </source>
</evidence>
<dbReference type="PROSITE" id="PS51257">
    <property type="entry name" value="PROKAR_LIPOPROTEIN"/>
    <property type="match status" value="1"/>
</dbReference>
<dbReference type="GO" id="GO:0016787">
    <property type="term" value="F:hydrolase activity"/>
    <property type="evidence" value="ECO:0007669"/>
    <property type="project" value="UniProtKB-KW"/>
</dbReference>
<feature type="signal peptide" evidence="6">
    <location>
        <begin position="1"/>
        <end position="19"/>
    </location>
</feature>
<proteinExistence type="inferred from homology"/>
<feature type="domain" description="Metallo-beta-lactamase" evidence="7">
    <location>
        <begin position="87"/>
        <end position="307"/>
    </location>
</feature>
<evidence type="ECO:0000256" key="1">
    <source>
        <dbReference type="ARBA" id="ARBA00001947"/>
    </source>
</evidence>
<keyword evidence="5" id="KW-0862">Zinc</keyword>
<protein>
    <submittedName>
        <fullName evidence="8">MBL fold metallo-hydrolase</fullName>
    </submittedName>
</protein>
<accession>A0A8J7FT45</accession>
<dbReference type="Pfam" id="PF00753">
    <property type="entry name" value="Lactamase_B"/>
    <property type="match status" value="1"/>
</dbReference>
<keyword evidence="4" id="KW-0378">Hydrolase</keyword>
<evidence type="ECO:0000313" key="8">
    <source>
        <dbReference type="EMBL" id="MBE9610041.1"/>
    </source>
</evidence>
<dbReference type="InterPro" id="IPR036866">
    <property type="entry name" value="RibonucZ/Hydroxyglut_hydro"/>
</dbReference>
<dbReference type="SUPFAM" id="SSF56281">
    <property type="entry name" value="Metallo-hydrolase/oxidoreductase"/>
    <property type="match status" value="1"/>
</dbReference>
<evidence type="ECO:0000259" key="7">
    <source>
        <dbReference type="SMART" id="SM00849"/>
    </source>
</evidence>
<keyword evidence="3" id="KW-0479">Metal-binding</keyword>
<organism evidence="8 9">
    <name type="scientific">Chitinilyticum piscinae</name>
    <dbReference type="NCBI Taxonomy" id="2866724"/>
    <lineage>
        <taxon>Bacteria</taxon>
        <taxon>Pseudomonadati</taxon>
        <taxon>Pseudomonadota</taxon>
        <taxon>Betaproteobacteria</taxon>
        <taxon>Neisseriales</taxon>
        <taxon>Chitinibacteraceae</taxon>
        <taxon>Chitinilyticum</taxon>
    </lineage>
</organism>
<dbReference type="PANTHER" id="PTHR42978:SF2">
    <property type="entry name" value="102 KBASES UNSTABLE REGION: FROM 1 TO 119443"/>
    <property type="match status" value="1"/>
</dbReference>
<dbReference type="PANTHER" id="PTHR42978">
    <property type="entry name" value="QUORUM-QUENCHING LACTONASE YTNP-RELATED-RELATED"/>
    <property type="match status" value="1"/>
</dbReference>
<dbReference type="Gene3D" id="3.60.15.10">
    <property type="entry name" value="Ribonuclease Z/Hydroxyacylglutathione hydrolase-like"/>
    <property type="match status" value="1"/>
</dbReference>
<gene>
    <name evidence="8" type="ORF">INR99_11875</name>
</gene>
<dbReference type="Proteomes" id="UP000604481">
    <property type="component" value="Unassembled WGS sequence"/>
</dbReference>
<dbReference type="AlphaFoldDB" id="A0A8J7FT45"/>
<dbReference type="SMART" id="SM00849">
    <property type="entry name" value="Lactamase_B"/>
    <property type="match status" value="1"/>
</dbReference>
<reference evidence="8 9" key="1">
    <citation type="submission" date="2020-10" db="EMBL/GenBank/DDBJ databases">
        <title>The genome sequence of Chitinilyticum litopenaei 4Y14.</title>
        <authorList>
            <person name="Liu Y."/>
        </authorList>
    </citation>
    <scope>NUCLEOTIDE SEQUENCE [LARGE SCALE GENOMIC DNA]</scope>
    <source>
        <strain evidence="8 9">4Y14</strain>
    </source>
</reference>
<dbReference type="EMBL" id="JADFUA010000006">
    <property type="protein sequence ID" value="MBE9610041.1"/>
    <property type="molecule type" value="Genomic_DNA"/>
</dbReference>
<evidence type="ECO:0000256" key="4">
    <source>
        <dbReference type="ARBA" id="ARBA00022801"/>
    </source>
</evidence>
<evidence type="ECO:0000256" key="3">
    <source>
        <dbReference type="ARBA" id="ARBA00022723"/>
    </source>
</evidence>